<dbReference type="Gene3D" id="3.80.10.10">
    <property type="entry name" value="Ribonuclease Inhibitor"/>
    <property type="match status" value="1"/>
</dbReference>
<feature type="signal peptide" evidence="1">
    <location>
        <begin position="1"/>
        <end position="18"/>
    </location>
</feature>
<evidence type="ECO:0000313" key="3">
    <source>
        <dbReference type="Proteomes" id="UP000051952"/>
    </source>
</evidence>
<dbReference type="EMBL" id="CYKH01001596">
    <property type="protein sequence ID" value="CUG87880.1"/>
    <property type="molecule type" value="Genomic_DNA"/>
</dbReference>
<dbReference type="SUPFAM" id="SSF52058">
    <property type="entry name" value="L domain-like"/>
    <property type="match status" value="1"/>
</dbReference>
<name>A0A0S4J8Q8_BODSA</name>
<evidence type="ECO:0000313" key="2">
    <source>
        <dbReference type="EMBL" id="CUG87880.1"/>
    </source>
</evidence>
<dbReference type="OrthoDB" id="676979at2759"/>
<protein>
    <submittedName>
        <fullName evidence="2">GP46-like surface antigen, putative</fullName>
    </submittedName>
</protein>
<dbReference type="PANTHER" id="PTHR48007:SF4">
    <property type="entry name" value="LEUCINE-RICH REPEAT RECEPTOR-LIKE PROTEIN KINASE PXC1"/>
    <property type="match status" value="1"/>
</dbReference>
<dbReference type="PANTHER" id="PTHR48007">
    <property type="entry name" value="LEUCINE-RICH REPEAT RECEPTOR-LIKE PROTEIN KINASE PXC1"/>
    <property type="match status" value="1"/>
</dbReference>
<dbReference type="InterPro" id="IPR046959">
    <property type="entry name" value="PRK1-6/SRF4-like"/>
</dbReference>
<organism evidence="2 3">
    <name type="scientific">Bodo saltans</name>
    <name type="common">Flagellated protozoan</name>
    <dbReference type="NCBI Taxonomy" id="75058"/>
    <lineage>
        <taxon>Eukaryota</taxon>
        <taxon>Discoba</taxon>
        <taxon>Euglenozoa</taxon>
        <taxon>Kinetoplastea</taxon>
        <taxon>Metakinetoplastina</taxon>
        <taxon>Eubodonida</taxon>
        <taxon>Bodonidae</taxon>
        <taxon>Bodo</taxon>
    </lineage>
</organism>
<accession>A0A0S4J8Q8</accession>
<keyword evidence="1" id="KW-0732">Signal</keyword>
<dbReference type="Proteomes" id="UP000051952">
    <property type="component" value="Unassembled WGS sequence"/>
</dbReference>
<evidence type="ECO:0000256" key="1">
    <source>
        <dbReference type="SAM" id="SignalP"/>
    </source>
</evidence>
<keyword evidence="3" id="KW-1185">Reference proteome</keyword>
<gene>
    <name evidence="2" type="ORF">BSAL_12500</name>
</gene>
<feature type="chain" id="PRO_5006622201" evidence="1">
    <location>
        <begin position="19"/>
        <end position="860"/>
    </location>
</feature>
<proteinExistence type="predicted"/>
<sequence length="860" mass="94875">MRMREFVLFCVFVSVVTCAPIFSMLSQDPLLVFHEVRVELVGTFTDGYAVRLARNTSTCDSSTSFVGGVAANNVPGSTISNIVRWTTDDSPNTWTASFIPRFVVDNGVVCWSGDGGVTWQTALTANSEYYFRLWKTAPSAIAVPQTVTAGRLFRVLVFQALPRFSRGVLVMNESSCFGNSPRATLSEIARLHGSGFEFHPPKSADQAFLCVSLTLRGPWSIIPFTITGSTNRSITIFDSSVRFRKATVSCTPWIAGVRSFCTIQVKNKTLLSISPVNIHISLLTDGGGVAECPLPPLEAINSTTLGFSFTPQRSGNDGTISLEYLTNPLLIVPDNDTISHFAKVAGVVIQNLTSVRQVDVIPWYTEDLSLKKFFVQPSFSFLQHYQATNLVSYSSFNTSGDWISQFGITQFAGRRNLSSSDELISFTLNTSTRETIVQSISVPPSSEQCRLRIYYYLLAKGGTPETETFIGSVKISSSSTLFGSFNLFAYQRQVIVVQSDGRRAFGDIFSMEQIAVEIPVASTSSTSFNLNLTIDHRYVQQLYFVGPEILCAVSNTAKTNLQDILALHRLFDAVGAGSTLQKWKANGQYNGDPCTNQWQGVECRHMRVVALRMRNESLTGVLPPLRELTMLETVDFSGNKITGGFALNNSRLSRVDISFNKLTSLSTNAGVFGFSTHKCIRYFNAKNNQIAPFPSLLFLPQIRLLDLSMNEMRSTLPDFSVVAPKLQVLHLSTNHLTGSLPVVPSSIVSLDVSANRFSGSIPQWQLPKVKFIDISKNVINGTIPWIISQIPSGGAVFRAEDNFLSGLVPRLSFKLTDVRRNFFQCPLMRPEIDTNTSEMNVIVNWGVNNWCDFNTASAGF</sequence>
<dbReference type="VEuPathDB" id="TriTrypDB:BSAL_12500"/>
<reference evidence="3" key="1">
    <citation type="submission" date="2015-09" db="EMBL/GenBank/DDBJ databases">
        <authorList>
            <consortium name="Pathogen Informatics"/>
        </authorList>
    </citation>
    <scope>NUCLEOTIDE SEQUENCE [LARGE SCALE GENOMIC DNA]</scope>
    <source>
        <strain evidence="3">Lake Konstanz</strain>
    </source>
</reference>
<dbReference type="InterPro" id="IPR032675">
    <property type="entry name" value="LRR_dom_sf"/>
</dbReference>
<dbReference type="AlphaFoldDB" id="A0A0S4J8Q8"/>